<name>A0AAE0MSM8_9PEZI</name>
<reference evidence="2" key="1">
    <citation type="journal article" date="2023" name="Mol. Phylogenet. Evol.">
        <title>Genome-scale phylogeny and comparative genomics of the fungal order Sordariales.</title>
        <authorList>
            <person name="Hensen N."/>
            <person name="Bonometti L."/>
            <person name="Westerberg I."/>
            <person name="Brannstrom I.O."/>
            <person name="Guillou S."/>
            <person name="Cros-Aarteil S."/>
            <person name="Calhoun S."/>
            <person name="Haridas S."/>
            <person name="Kuo A."/>
            <person name="Mondo S."/>
            <person name="Pangilinan J."/>
            <person name="Riley R."/>
            <person name="LaButti K."/>
            <person name="Andreopoulos B."/>
            <person name="Lipzen A."/>
            <person name="Chen C."/>
            <person name="Yan M."/>
            <person name="Daum C."/>
            <person name="Ng V."/>
            <person name="Clum A."/>
            <person name="Steindorff A."/>
            <person name="Ohm R.A."/>
            <person name="Martin F."/>
            <person name="Silar P."/>
            <person name="Natvig D.O."/>
            <person name="Lalanne C."/>
            <person name="Gautier V."/>
            <person name="Ament-Velasquez S.L."/>
            <person name="Kruys A."/>
            <person name="Hutchinson M.I."/>
            <person name="Powell A.J."/>
            <person name="Barry K."/>
            <person name="Miller A.N."/>
            <person name="Grigoriev I.V."/>
            <person name="Debuchy R."/>
            <person name="Gladieux P."/>
            <person name="Hiltunen Thoren M."/>
            <person name="Johannesson H."/>
        </authorList>
    </citation>
    <scope>NUCLEOTIDE SEQUENCE</scope>
    <source>
        <strain evidence="2">CBS 560.94</strain>
    </source>
</reference>
<protein>
    <submittedName>
        <fullName evidence="2">Uncharacterized protein</fullName>
    </submittedName>
</protein>
<gene>
    <name evidence="2" type="ORF">B0H65DRAFT_205438</name>
</gene>
<sequence>MIEPEQLPLPNSARSLSAMSSHCFVAFVYFDSLITSATEWEKRRIMTLIVQPCFFFPLCFLFNSTLLTPSLLLCRFHSCWVLGDGGVLGPRLWTLKLPSRRAPLLRITSEIGGPLSSSRSPPWPHRFMLEVRKAPLPAILEPLLEPFSPPISIALNLDHRTISECKIIAVLARIAHEHYQGGICLVHPSSSAPCRFLYVVYTTTDYHGIVSPTSSHPSRPSSHSSHPSQFPCRPCETETVLRREYRRRDPRLGHFHRGTSQWAVQVSRTSSTPIQFYSVPVPQHSQGYPVPRKGRRRHRPSITVPKHHIPTGIGHWGQAELETDATRQRTSEQERPTFGVHLHYIIGRLCFELDIAPCLALD</sequence>
<evidence type="ECO:0000313" key="3">
    <source>
        <dbReference type="Proteomes" id="UP001278500"/>
    </source>
</evidence>
<organism evidence="2 3">
    <name type="scientific">Neurospora tetraspora</name>
    <dbReference type="NCBI Taxonomy" id="94610"/>
    <lineage>
        <taxon>Eukaryota</taxon>
        <taxon>Fungi</taxon>
        <taxon>Dikarya</taxon>
        <taxon>Ascomycota</taxon>
        <taxon>Pezizomycotina</taxon>
        <taxon>Sordariomycetes</taxon>
        <taxon>Sordariomycetidae</taxon>
        <taxon>Sordariales</taxon>
        <taxon>Sordariaceae</taxon>
        <taxon>Neurospora</taxon>
    </lineage>
</organism>
<reference evidence="2" key="2">
    <citation type="submission" date="2023-06" db="EMBL/GenBank/DDBJ databases">
        <authorList>
            <consortium name="Lawrence Berkeley National Laboratory"/>
            <person name="Haridas S."/>
            <person name="Hensen N."/>
            <person name="Bonometti L."/>
            <person name="Westerberg I."/>
            <person name="Brannstrom I.O."/>
            <person name="Guillou S."/>
            <person name="Cros-Aarteil S."/>
            <person name="Calhoun S."/>
            <person name="Kuo A."/>
            <person name="Mondo S."/>
            <person name="Pangilinan J."/>
            <person name="Riley R."/>
            <person name="Labutti K."/>
            <person name="Andreopoulos B."/>
            <person name="Lipzen A."/>
            <person name="Chen C."/>
            <person name="Yanf M."/>
            <person name="Daum C."/>
            <person name="Ng V."/>
            <person name="Clum A."/>
            <person name="Steindorff A."/>
            <person name="Ohm R."/>
            <person name="Martin F."/>
            <person name="Silar P."/>
            <person name="Natvig D."/>
            <person name="Lalanne C."/>
            <person name="Gautier V."/>
            <person name="Ament-Velasquez S.L."/>
            <person name="Kruys A."/>
            <person name="Hutchinson M.I."/>
            <person name="Powell A.J."/>
            <person name="Barry K."/>
            <person name="Miller A.N."/>
            <person name="Grigoriev I.V."/>
            <person name="Debuchy R."/>
            <person name="Gladieux P."/>
            <person name="Thoren M.H."/>
            <person name="Johannesson H."/>
        </authorList>
    </citation>
    <scope>NUCLEOTIDE SEQUENCE</scope>
    <source>
        <strain evidence="2">CBS 560.94</strain>
    </source>
</reference>
<accession>A0AAE0MSM8</accession>
<dbReference type="AlphaFoldDB" id="A0AAE0MSM8"/>
<proteinExistence type="predicted"/>
<dbReference type="GeneID" id="87859018"/>
<feature type="compositionally biased region" description="Low complexity" evidence="1">
    <location>
        <begin position="211"/>
        <end position="228"/>
    </location>
</feature>
<keyword evidence="3" id="KW-1185">Reference proteome</keyword>
<feature type="region of interest" description="Disordered" evidence="1">
    <location>
        <begin position="211"/>
        <end position="233"/>
    </location>
</feature>
<dbReference type="Proteomes" id="UP001278500">
    <property type="component" value="Unassembled WGS sequence"/>
</dbReference>
<comment type="caution">
    <text evidence="2">The sequence shown here is derived from an EMBL/GenBank/DDBJ whole genome shotgun (WGS) entry which is preliminary data.</text>
</comment>
<evidence type="ECO:0000313" key="2">
    <source>
        <dbReference type="EMBL" id="KAK3345426.1"/>
    </source>
</evidence>
<dbReference type="RefSeq" id="XP_062682039.1">
    <property type="nucleotide sequence ID" value="XM_062821864.1"/>
</dbReference>
<evidence type="ECO:0000256" key="1">
    <source>
        <dbReference type="SAM" id="MobiDB-lite"/>
    </source>
</evidence>
<dbReference type="EMBL" id="JAUEPP010000004">
    <property type="protein sequence ID" value="KAK3345426.1"/>
    <property type="molecule type" value="Genomic_DNA"/>
</dbReference>